<evidence type="ECO:0000313" key="1">
    <source>
        <dbReference type="EMBL" id="KIK55979.1"/>
    </source>
</evidence>
<dbReference type="Gene3D" id="3.30.460.40">
    <property type="match status" value="1"/>
</dbReference>
<evidence type="ECO:0000313" key="2">
    <source>
        <dbReference type="Proteomes" id="UP000053593"/>
    </source>
</evidence>
<accession>A0A0D0C0V6</accession>
<keyword evidence="2" id="KW-1185">Reference proteome</keyword>
<dbReference type="EMBL" id="KN834801">
    <property type="protein sequence ID" value="KIK55979.1"/>
    <property type="molecule type" value="Genomic_DNA"/>
</dbReference>
<organism evidence="1 2">
    <name type="scientific">Collybiopsis luxurians FD-317 M1</name>
    <dbReference type="NCBI Taxonomy" id="944289"/>
    <lineage>
        <taxon>Eukaryota</taxon>
        <taxon>Fungi</taxon>
        <taxon>Dikarya</taxon>
        <taxon>Basidiomycota</taxon>
        <taxon>Agaricomycotina</taxon>
        <taxon>Agaricomycetes</taxon>
        <taxon>Agaricomycetidae</taxon>
        <taxon>Agaricales</taxon>
        <taxon>Marasmiineae</taxon>
        <taxon>Omphalotaceae</taxon>
        <taxon>Collybiopsis</taxon>
        <taxon>Collybiopsis luxurians</taxon>
    </lineage>
</organism>
<dbReference type="Proteomes" id="UP000053593">
    <property type="component" value="Unassembled WGS sequence"/>
</dbReference>
<dbReference type="OrthoDB" id="3051727at2759"/>
<dbReference type="SUPFAM" id="SSF81301">
    <property type="entry name" value="Nucleotidyltransferase"/>
    <property type="match status" value="1"/>
</dbReference>
<dbReference type="HOGENOM" id="CLU_047728_0_0_1"/>
<name>A0A0D0C0V6_9AGAR</name>
<dbReference type="InterPro" id="IPR043519">
    <property type="entry name" value="NT_sf"/>
</dbReference>
<protein>
    <submittedName>
        <fullName evidence="1">Uncharacterized protein</fullName>
    </submittedName>
</protein>
<dbReference type="AlphaFoldDB" id="A0A0D0C0V6"/>
<gene>
    <name evidence="1" type="ORF">GYMLUDRAFT_99387</name>
</gene>
<sequence>MPMRDPVTASDIDTATRATIAALNSLDINCCLVGSVACFAYGMSRTPNDIDMVALTSSYTQEDLKRRIVSYDPRFYLIASKDPYATYRVLWFRLYGIRRACKVDILLPGIMNIPSVSPQRIYRIKNHPSWNVSGHRSYYSSLTVDYPLMPFLPLLLLKLQAWQDHGESSKAHMRLKQPTDVQDIRELLELVEQKLSKSTGSSVAGNVRASKNSIHSAKNVAHTSRSLLEKEIPYLAESFVRDARVRVKKFAEQYPWSVKQWRLLGFEVNSVTKGARNDLVELSSLMRSLVLDH</sequence>
<reference evidence="1 2" key="1">
    <citation type="submission" date="2014-04" db="EMBL/GenBank/DDBJ databases">
        <title>Evolutionary Origins and Diversification of the Mycorrhizal Mutualists.</title>
        <authorList>
            <consortium name="DOE Joint Genome Institute"/>
            <consortium name="Mycorrhizal Genomics Consortium"/>
            <person name="Kohler A."/>
            <person name="Kuo A."/>
            <person name="Nagy L.G."/>
            <person name="Floudas D."/>
            <person name="Copeland A."/>
            <person name="Barry K.W."/>
            <person name="Cichocki N."/>
            <person name="Veneault-Fourrey C."/>
            <person name="LaButti K."/>
            <person name="Lindquist E.A."/>
            <person name="Lipzen A."/>
            <person name="Lundell T."/>
            <person name="Morin E."/>
            <person name="Murat C."/>
            <person name="Riley R."/>
            <person name="Ohm R."/>
            <person name="Sun H."/>
            <person name="Tunlid A."/>
            <person name="Henrissat B."/>
            <person name="Grigoriev I.V."/>
            <person name="Hibbett D.S."/>
            <person name="Martin F."/>
        </authorList>
    </citation>
    <scope>NUCLEOTIDE SEQUENCE [LARGE SCALE GENOMIC DNA]</scope>
    <source>
        <strain evidence="1 2">FD-317 M1</strain>
    </source>
</reference>
<proteinExistence type="predicted"/>